<evidence type="ECO:0000256" key="2">
    <source>
        <dbReference type="ARBA" id="ARBA00022723"/>
    </source>
</evidence>
<dbReference type="SUPFAM" id="SSF50129">
    <property type="entry name" value="GroES-like"/>
    <property type="match status" value="2"/>
</dbReference>
<gene>
    <name evidence="7" type="ORF">METZ01_LOCUS121162</name>
</gene>
<dbReference type="GO" id="GO:0051903">
    <property type="term" value="F:S-(hydroxymethyl)glutathione dehydrogenase [NAD(P)+] activity"/>
    <property type="evidence" value="ECO:0007669"/>
    <property type="project" value="TreeGrafter"/>
</dbReference>
<evidence type="ECO:0000256" key="1">
    <source>
        <dbReference type="ARBA" id="ARBA00001947"/>
    </source>
</evidence>
<accession>A0A381XU84</accession>
<dbReference type="CDD" id="cd08279">
    <property type="entry name" value="Zn_ADH_class_III"/>
    <property type="match status" value="1"/>
</dbReference>
<reference evidence="7" key="1">
    <citation type="submission" date="2018-05" db="EMBL/GenBank/DDBJ databases">
        <authorList>
            <person name="Lanie J.A."/>
            <person name="Ng W.-L."/>
            <person name="Kazmierczak K.M."/>
            <person name="Andrzejewski T.M."/>
            <person name="Davidsen T.M."/>
            <person name="Wayne K.J."/>
            <person name="Tettelin H."/>
            <person name="Glass J.I."/>
            <person name="Rusch D."/>
            <person name="Podicherti R."/>
            <person name="Tsui H.-C.T."/>
            <person name="Winkler M.E."/>
        </authorList>
    </citation>
    <scope>NUCLEOTIDE SEQUENCE</scope>
</reference>
<dbReference type="SMART" id="SM00829">
    <property type="entry name" value="PKS_ER"/>
    <property type="match status" value="1"/>
</dbReference>
<dbReference type="AlphaFoldDB" id="A0A381XU84"/>
<dbReference type="Gene3D" id="3.40.50.720">
    <property type="entry name" value="NAD(P)-binding Rossmann-like Domain"/>
    <property type="match status" value="1"/>
</dbReference>
<dbReference type="InterPro" id="IPR036291">
    <property type="entry name" value="NAD(P)-bd_dom_sf"/>
</dbReference>
<protein>
    <recommendedName>
        <fullName evidence="6">Enoyl reductase (ER) domain-containing protein</fullName>
    </recommendedName>
</protein>
<feature type="domain" description="Enoyl reductase (ER)" evidence="6">
    <location>
        <begin position="10"/>
        <end position="357"/>
    </location>
</feature>
<keyword evidence="2" id="KW-0479">Metal-binding</keyword>
<dbReference type="InterPro" id="IPR002328">
    <property type="entry name" value="ADH_Zn_CS"/>
</dbReference>
<dbReference type="FunFam" id="3.40.50.720:FF:000003">
    <property type="entry name" value="S-(hydroxymethyl)glutathione dehydrogenase"/>
    <property type="match status" value="1"/>
</dbReference>
<comment type="cofactor">
    <cofactor evidence="1">
        <name>Zn(2+)</name>
        <dbReference type="ChEBI" id="CHEBI:29105"/>
    </cofactor>
</comment>
<evidence type="ECO:0000256" key="3">
    <source>
        <dbReference type="ARBA" id="ARBA00022833"/>
    </source>
</evidence>
<dbReference type="PROSITE" id="PS00059">
    <property type="entry name" value="ADH_ZINC"/>
    <property type="match status" value="1"/>
</dbReference>
<keyword evidence="3" id="KW-0862">Zinc</keyword>
<dbReference type="InterPro" id="IPR020843">
    <property type="entry name" value="ER"/>
</dbReference>
<dbReference type="InterPro" id="IPR011032">
    <property type="entry name" value="GroES-like_sf"/>
</dbReference>
<keyword evidence="5" id="KW-0520">NAD</keyword>
<keyword evidence="4" id="KW-0560">Oxidoreductase</keyword>
<dbReference type="SUPFAM" id="SSF51735">
    <property type="entry name" value="NAD(P)-binding Rossmann-fold domains"/>
    <property type="match status" value="1"/>
</dbReference>
<dbReference type="InterPro" id="IPR013154">
    <property type="entry name" value="ADH-like_N"/>
</dbReference>
<organism evidence="7">
    <name type="scientific">marine metagenome</name>
    <dbReference type="NCBI Taxonomy" id="408172"/>
    <lineage>
        <taxon>unclassified sequences</taxon>
        <taxon>metagenomes</taxon>
        <taxon>ecological metagenomes</taxon>
    </lineage>
</organism>
<dbReference type="GO" id="GO:0005829">
    <property type="term" value="C:cytosol"/>
    <property type="evidence" value="ECO:0007669"/>
    <property type="project" value="TreeGrafter"/>
</dbReference>
<dbReference type="EMBL" id="UINC01016400">
    <property type="protein sequence ID" value="SVA68308.1"/>
    <property type="molecule type" value="Genomic_DNA"/>
</dbReference>
<dbReference type="Pfam" id="PF08240">
    <property type="entry name" value="ADH_N"/>
    <property type="match status" value="1"/>
</dbReference>
<sequence>MKAAICREFGKPLVIEEVELLPPRTGEVQVKLAACAICHSDILYTEGAWGGELPAVYGHEASGVVESVGAGVTAVQQGDHVLVTLIRSCGTCHYCSKGDKVRCETTFPLDEQSPLRTLDGKPITQGLRTGAFAESVVVDASQLAPIPKDVPLDSASILSCGVITGFGAVVNTAQITSGSSVVVVGTGGVGLNSVQGAAVAGAERIIALDLSDTKLEASKQFGATHTVNVGQGNARKVVKSLTGGRGADYVFVTVGAKSALEQGFKLLCKGGTLVIVGMTADGVKIEFDSCAFASVEQRLLGSKMGSTRLTTDIPWYISLYQQDRLKLDELISARYPLENINEAIADVSQGDALRNVIVF</sequence>
<dbReference type="PANTHER" id="PTHR43880">
    <property type="entry name" value="ALCOHOL DEHYDROGENASE"/>
    <property type="match status" value="1"/>
</dbReference>
<dbReference type="Pfam" id="PF00107">
    <property type="entry name" value="ADH_zinc_N"/>
    <property type="match status" value="1"/>
</dbReference>
<evidence type="ECO:0000259" key="6">
    <source>
        <dbReference type="SMART" id="SM00829"/>
    </source>
</evidence>
<name>A0A381XU84_9ZZZZ</name>
<dbReference type="PANTHER" id="PTHR43880:SF12">
    <property type="entry name" value="ALCOHOL DEHYDROGENASE CLASS-3"/>
    <property type="match status" value="1"/>
</dbReference>
<dbReference type="InterPro" id="IPR013149">
    <property type="entry name" value="ADH-like_C"/>
</dbReference>
<dbReference type="GO" id="GO:0008270">
    <property type="term" value="F:zinc ion binding"/>
    <property type="evidence" value="ECO:0007669"/>
    <property type="project" value="InterPro"/>
</dbReference>
<proteinExistence type="predicted"/>
<evidence type="ECO:0000256" key="5">
    <source>
        <dbReference type="ARBA" id="ARBA00023027"/>
    </source>
</evidence>
<evidence type="ECO:0000256" key="4">
    <source>
        <dbReference type="ARBA" id="ARBA00023002"/>
    </source>
</evidence>
<evidence type="ECO:0000313" key="7">
    <source>
        <dbReference type="EMBL" id="SVA68308.1"/>
    </source>
</evidence>
<dbReference type="Gene3D" id="3.90.180.10">
    <property type="entry name" value="Medium-chain alcohol dehydrogenases, catalytic domain"/>
    <property type="match status" value="1"/>
</dbReference>
<dbReference type="GO" id="GO:0046294">
    <property type="term" value="P:formaldehyde catabolic process"/>
    <property type="evidence" value="ECO:0007669"/>
    <property type="project" value="TreeGrafter"/>
</dbReference>